<feature type="transmembrane region" description="Helical" evidence="6">
    <location>
        <begin position="87"/>
        <end position="107"/>
    </location>
</feature>
<feature type="transmembrane region" description="Helical" evidence="6">
    <location>
        <begin position="47"/>
        <end position="66"/>
    </location>
</feature>
<dbReference type="Pfam" id="PF05140">
    <property type="entry name" value="ResB"/>
    <property type="match status" value="2"/>
</dbReference>
<feature type="domain" description="ResB-like" evidence="7">
    <location>
        <begin position="243"/>
        <end position="319"/>
    </location>
</feature>
<evidence type="ECO:0000259" key="7">
    <source>
        <dbReference type="Pfam" id="PF05140"/>
    </source>
</evidence>
<name>A0ABS1TRL9_9BACI</name>
<accession>A0ABS1TRL9</accession>
<evidence type="ECO:0000313" key="9">
    <source>
        <dbReference type="Proteomes" id="UP000623967"/>
    </source>
</evidence>
<proteinExistence type="predicted"/>
<evidence type="ECO:0000256" key="6">
    <source>
        <dbReference type="SAM" id="Phobius"/>
    </source>
</evidence>
<dbReference type="InterPro" id="IPR007816">
    <property type="entry name" value="ResB-like_domain"/>
</dbReference>
<evidence type="ECO:0000256" key="3">
    <source>
        <dbReference type="ARBA" id="ARBA00022748"/>
    </source>
</evidence>
<protein>
    <submittedName>
        <fullName evidence="8">Cytochrome c biogenesis protein ResB</fullName>
    </submittedName>
</protein>
<sequence>MVAAKEIYRIISSMKTGLCLLVLIGLVSAVGSMVFPGGFFNTFVFKLLLLLLLLNMMLCTINRVVFFKKSNFFKRKIGKGLIRQIGVLLLHSGIVLILIGGVVYSFYGQSEQIEILSGETTNLAYAMVMDKPISLKLNDFKIETNHDGTPSQYYSDLSVIEGGKTQRKQVISVNHPLKYKHIKAYQDSYGYAVRSRAVTNTDNGQEQLLYEGESLTIPGSKRTVKIYRYFPDFDPTKGMAQNSMKQGDARVVYSVYENKKLLGVGAAKFGSKIEIDDHKYVVFDGVEPFTVLKVKSDPGLIFVLIGSLMFMLGVSMALIYMPARKKQNQLQQNTAVV</sequence>
<keyword evidence="3" id="KW-0201">Cytochrome c-type biogenesis</keyword>
<keyword evidence="4 6" id="KW-1133">Transmembrane helix</keyword>
<dbReference type="Proteomes" id="UP000623967">
    <property type="component" value="Unassembled WGS sequence"/>
</dbReference>
<dbReference type="RefSeq" id="WP_202655195.1">
    <property type="nucleotide sequence ID" value="NZ_JAESWB010000247.1"/>
</dbReference>
<keyword evidence="9" id="KW-1185">Reference proteome</keyword>
<keyword evidence="2 6" id="KW-0812">Transmembrane</keyword>
<comment type="subcellular location">
    <subcellularLocation>
        <location evidence="1">Membrane</location>
        <topology evidence="1">Multi-pass membrane protein</topology>
    </subcellularLocation>
</comment>
<gene>
    <name evidence="8" type="ORF">JK635_17270</name>
</gene>
<organism evidence="8 9">
    <name type="scientific">Neobacillus paridis</name>
    <dbReference type="NCBI Taxonomy" id="2803862"/>
    <lineage>
        <taxon>Bacteria</taxon>
        <taxon>Bacillati</taxon>
        <taxon>Bacillota</taxon>
        <taxon>Bacilli</taxon>
        <taxon>Bacillales</taxon>
        <taxon>Bacillaceae</taxon>
        <taxon>Neobacillus</taxon>
    </lineage>
</organism>
<comment type="caution">
    <text evidence="8">The sequence shown here is derived from an EMBL/GenBank/DDBJ whole genome shotgun (WGS) entry which is preliminary data.</text>
</comment>
<evidence type="ECO:0000256" key="1">
    <source>
        <dbReference type="ARBA" id="ARBA00004141"/>
    </source>
</evidence>
<keyword evidence="5 6" id="KW-0472">Membrane</keyword>
<dbReference type="InterPro" id="IPR023494">
    <property type="entry name" value="Cyt_c_bgen_Ccs1/CcsB/ResB"/>
</dbReference>
<feature type="transmembrane region" description="Helical" evidence="6">
    <location>
        <begin position="299"/>
        <end position="321"/>
    </location>
</feature>
<evidence type="ECO:0000256" key="4">
    <source>
        <dbReference type="ARBA" id="ARBA00022989"/>
    </source>
</evidence>
<dbReference type="EMBL" id="JAESWB010000247">
    <property type="protein sequence ID" value="MBL4953937.1"/>
    <property type="molecule type" value="Genomic_DNA"/>
</dbReference>
<reference evidence="8 9" key="1">
    <citation type="submission" date="2021-01" db="EMBL/GenBank/DDBJ databases">
        <title>Genome public.</title>
        <authorList>
            <person name="Liu C."/>
            <person name="Sun Q."/>
        </authorList>
    </citation>
    <scope>NUCLEOTIDE SEQUENCE [LARGE SCALE GENOMIC DNA]</scope>
    <source>
        <strain evidence="8 9">YIM B02564</strain>
    </source>
</reference>
<evidence type="ECO:0000313" key="8">
    <source>
        <dbReference type="EMBL" id="MBL4953937.1"/>
    </source>
</evidence>
<evidence type="ECO:0000256" key="5">
    <source>
        <dbReference type="ARBA" id="ARBA00023136"/>
    </source>
</evidence>
<feature type="domain" description="ResB-like" evidence="7">
    <location>
        <begin position="79"/>
        <end position="199"/>
    </location>
</feature>
<evidence type="ECO:0000256" key="2">
    <source>
        <dbReference type="ARBA" id="ARBA00022692"/>
    </source>
</evidence>
<dbReference type="PANTHER" id="PTHR31566">
    <property type="entry name" value="CYTOCHROME C BIOGENESIS PROTEIN CCS1, CHLOROPLASTIC"/>
    <property type="match status" value="1"/>
</dbReference>